<name>A0A1I5HNX4_9ACTN</name>
<evidence type="ECO:0000313" key="3">
    <source>
        <dbReference type="Proteomes" id="UP000183642"/>
    </source>
</evidence>
<dbReference type="EMBL" id="FOWE01000010">
    <property type="protein sequence ID" value="SFO50018.1"/>
    <property type="molecule type" value="Genomic_DNA"/>
</dbReference>
<organism evidence="2 3">
    <name type="scientific">Geodermatophilus obscurus</name>
    <dbReference type="NCBI Taxonomy" id="1861"/>
    <lineage>
        <taxon>Bacteria</taxon>
        <taxon>Bacillati</taxon>
        <taxon>Actinomycetota</taxon>
        <taxon>Actinomycetes</taxon>
        <taxon>Geodermatophilales</taxon>
        <taxon>Geodermatophilaceae</taxon>
        <taxon>Geodermatophilus</taxon>
    </lineage>
</organism>
<dbReference type="InterPro" id="IPR001584">
    <property type="entry name" value="Integrase_cat-core"/>
</dbReference>
<dbReference type="GO" id="GO:0015074">
    <property type="term" value="P:DNA integration"/>
    <property type="evidence" value="ECO:0007669"/>
    <property type="project" value="InterPro"/>
</dbReference>
<evidence type="ECO:0000313" key="2">
    <source>
        <dbReference type="EMBL" id="SFO50018.1"/>
    </source>
</evidence>
<accession>A0A1I5HNX4</accession>
<protein>
    <submittedName>
        <fullName evidence="2">Integrase core domain-containing protein</fullName>
    </submittedName>
</protein>
<proteinExistence type="predicted"/>
<dbReference type="Proteomes" id="UP000183642">
    <property type="component" value="Unassembled WGS sequence"/>
</dbReference>
<sequence length="127" mass="14439">MRPCTAGFCGGISGSTSAHNSSLISRGGGEDTDDEMPRTLRRHLVSGQSPRTYFRNIFLDNAMIESSWSSMQIELLDRQKWRTRVELANTVFDYIEIFHDRRRRHSQLGYRTPIEHGLAFPAPSIPA</sequence>
<feature type="domain" description="Integrase catalytic" evidence="1">
    <location>
        <begin position="60"/>
        <end position="113"/>
    </location>
</feature>
<reference evidence="3" key="1">
    <citation type="submission" date="2016-10" db="EMBL/GenBank/DDBJ databases">
        <authorList>
            <person name="Varghese N."/>
            <person name="Submissions S."/>
        </authorList>
    </citation>
    <scope>NUCLEOTIDE SEQUENCE [LARGE SCALE GENOMIC DNA]</scope>
    <source>
        <strain evidence="3">DSM 43161</strain>
    </source>
</reference>
<keyword evidence="3" id="KW-1185">Reference proteome</keyword>
<evidence type="ECO:0000259" key="1">
    <source>
        <dbReference type="Pfam" id="PF13683"/>
    </source>
</evidence>
<gene>
    <name evidence="2" type="ORF">SAMN05660359_03881</name>
</gene>
<dbReference type="AlphaFoldDB" id="A0A1I5HNX4"/>
<dbReference type="Pfam" id="PF13683">
    <property type="entry name" value="rve_3"/>
    <property type="match status" value="1"/>
</dbReference>